<feature type="transmembrane region" description="Helical" evidence="7">
    <location>
        <begin position="97"/>
        <end position="119"/>
    </location>
</feature>
<feature type="domain" description="Rhodopsin" evidence="8">
    <location>
        <begin position="36"/>
        <end position="276"/>
    </location>
</feature>
<feature type="region of interest" description="Disordered" evidence="6">
    <location>
        <begin position="318"/>
        <end position="355"/>
    </location>
</feature>
<evidence type="ECO:0000256" key="6">
    <source>
        <dbReference type="SAM" id="MobiDB-lite"/>
    </source>
</evidence>
<reference evidence="9 10" key="1">
    <citation type="journal article" date="2012" name="BMC Genomics">
        <title>Tools to kill: Genome of one of the most destructive plant pathogenic fungi Macrophomina phaseolina.</title>
        <authorList>
            <person name="Islam M.S."/>
            <person name="Haque M.S."/>
            <person name="Islam M.M."/>
            <person name="Emdad E.M."/>
            <person name="Halim A."/>
            <person name="Hossen Q.M.M."/>
            <person name="Hossain M.Z."/>
            <person name="Ahmed B."/>
            <person name="Rahim S."/>
            <person name="Rahman M.S."/>
            <person name="Alam M.M."/>
            <person name="Hou S."/>
            <person name="Wan X."/>
            <person name="Saito J.A."/>
            <person name="Alam M."/>
        </authorList>
    </citation>
    <scope>NUCLEOTIDE SEQUENCE [LARGE SCALE GENOMIC DNA]</scope>
    <source>
        <strain evidence="9 10">MS6</strain>
    </source>
</reference>
<feature type="compositionally biased region" description="Polar residues" evidence="6">
    <location>
        <begin position="320"/>
        <end position="338"/>
    </location>
</feature>
<dbReference type="PANTHER" id="PTHR33048">
    <property type="entry name" value="PTH11-LIKE INTEGRAL MEMBRANE PROTEIN (AFU_ORTHOLOGUE AFUA_5G11245)"/>
    <property type="match status" value="1"/>
</dbReference>
<dbReference type="VEuPathDB" id="FungiDB:MPH_00478"/>
<dbReference type="InParanoid" id="K2RHU3"/>
<dbReference type="HOGENOM" id="CLU_062687_0_0_1"/>
<keyword evidence="3 7" id="KW-1133">Transmembrane helix</keyword>
<evidence type="ECO:0000313" key="9">
    <source>
        <dbReference type="EMBL" id="EKG22151.1"/>
    </source>
</evidence>
<dbReference type="EMBL" id="AHHD01000028">
    <property type="protein sequence ID" value="EKG22151.1"/>
    <property type="molecule type" value="Genomic_DNA"/>
</dbReference>
<evidence type="ECO:0000256" key="7">
    <source>
        <dbReference type="SAM" id="Phobius"/>
    </source>
</evidence>
<comment type="similarity">
    <text evidence="5">Belongs to the SAT4 family.</text>
</comment>
<organism evidence="9 10">
    <name type="scientific">Macrophomina phaseolina (strain MS6)</name>
    <name type="common">Charcoal rot fungus</name>
    <dbReference type="NCBI Taxonomy" id="1126212"/>
    <lineage>
        <taxon>Eukaryota</taxon>
        <taxon>Fungi</taxon>
        <taxon>Dikarya</taxon>
        <taxon>Ascomycota</taxon>
        <taxon>Pezizomycotina</taxon>
        <taxon>Dothideomycetes</taxon>
        <taxon>Dothideomycetes incertae sedis</taxon>
        <taxon>Botryosphaeriales</taxon>
        <taxon>Botryosphaeriaceae</taxon>
        <taxon>Macrophomina</taxon>
    </lineage>
</organism>
<evidence type="ECO:0000256" key="5">
    <source>
        <dbReference type="ARBA" id="ARBA00038359"/>
    </source>
</evidence>
<dbReference type="GO" id="GO:0016020">
    <property type="term" value="C:membrane"/>
    <property type="evidence" value="ECO:0007669"/>
    <property type="project" value="UniProtKB-SubCell"/>
</dbReference>
<dbReference type="InterPro" id="IPR052337">
    <property type="entry name" value="SAT4-like"/>
</dbReference>
<evidence type="ECO:0000256" key="3">
    <source>
        <dbReference type="ARBA" id="ARBA00022989"/>
    </source>
</evidence>
<evidence type="ECO:0000256" key="1">
    <source>
        <dbReference type="ARBA" id="ARBA00004141"/>
    </source>
</evidence>
<feature type="transmembrane region" description="Helical" evidence="7">
    <location>
        <begin position="179"/>
        <end position="199"/>
    </location>
</feature>
<evidence type="ECO:0000259" key="8">
    <source>
        <dbReference type="Pfam" id="PF20684"/>
    </source>
</evidence>
<dbReference type="InterPro" id="IPR049326">
    <property type="entry name" value="Rhodopsin_dom_fungi"/>
</dbReference>
<evidence type="ECO:0000256" key="2">
    <source>
        <dbReference type="ARBA" id="ARBA00022692"/>
    </source>
</evidence>
<dbReference type="OrthoDB" id="5022096at2759"/>
<dbReference type="eggNOG" id="ENOG502SPBN">
    <property type="taxonomic scope" value="Eukaryota"/>
</dbReference>
<dbReference type="Pfam" id="PF20684">
    <property type="entry name" value="Fung_rhodopsin"/>
    <property type="match status" value="1"/>
</dbReference>
<sequence length="355" mass="40088">MVDNQLPPPHANTSNAPPGIIGVSFLFAITLATYVIRMYTRIRPTFKLAAPDYLISAALVCELATLVNLLIAIHLGIGRYDYYISQSALPTIQKCLFALGLSGFWASSLARISIGSMLLRFDISKTWRVVLWILIFIQFVLPVAANVFQLLQCRPIRSWWDKVPGAVCWSPQTSRSYSYIYSSIGITSDLVFAIMPMFFIFKLHRPLMERILITFLMALGIIAAVAGVMKVVYIHKWNPRNDSFRFWMPLFWWYRVEEIGLIAAACAPFLKPLIERMLGRFGVPEFRFATVGLNTIRSGQGDTPKDFITAMPVTLEEQELTQQKSNQTESVASSAGSEHTSERKKTESEHNYGEV</sequence>
<keyword evidence="4 7" id="KW-0472">Membrane</keyword>
<gene>
    <name evidence="9" type="ORF">MPH_00478</name>
</gene>
<keyword evidence="2 7" id="KW-0812">Transmembrane</keyword>
<evidence type="ECO:0000256" key="4">
    <source>
        <dbReference type="ARBA" id="ARBA00023136"/>
    </source>
</evidence>
<proteinExistence type="inferred from homology"/>
<feature type="compositionally biased region" description="Basic and acidic residues" evidence="6">
    <location>
        <begin position="339"/>
        <end position="355"/>
    </location>
</feature>
<protein>
    <recommendedName>
        <fullName evidence="8">Rhodopsin domain-containing protein</fullName>
    </recommendedName>
</protein>
<name>K2RHU3_MACPH</name>
<evidence type="ECO:0000313" key="10">
    <source>
        <dbReference type="Proteomes" id="UP000007129"/>
    </source>
</evidence>
<comment type="subcellular location">
    <subcellularLocation>
        <location evidence="1">Membrane</location>
        <topology evidence="1">Multi-pass membrane protein</topology>
    </subcellularLocation>
</comment>
<feature type="transmembrane region" description="Helical" evidence="7">
    <location>
        <begin position="20"/>
        <end position="40"/>
    </location>
</feature>
<feature type="transmembrane region" description="Helical" evidence="7">
    <location>
        <begin position="131"/>
        <end position="151"/>
    </location>
</feature>
<dbReference type="AlphaFoldDB" id="K2RHU3"/>
<feature type="transmembrane region" description="Helical" evidence="7">
    <location>
        <begin position="52"/>
        <end position="77"/>
    </location>
</feature>
<feature type="transmembrane region" description="Helical" evidence="7">
    <location>
        <begin position="211"/>
        <end position="232"/>
    </location>
</feature>
<dbReference type="Proteomes" id="UP000007129">
    <property type="component" value="Unassembled WGS sequence"/>
</dbReference>
<accession>K2RHU3</accession>
<comment type="caution">
    <text evidence="9">The sequence shown here is derived from an EMBL/GenBank/DDBJ whole genome shotgun (WGS) entry which is preliminary data.</text>
</comment>
<dbReference type="PANTHER" id="PTHR33048:SF129">
    <property type="entry name" value="INTEGRAL MEMBRANE PROTEIN-RELATED"/>
    <property type="match status" value="1"/>
</dbReference>